<accession>A0A4C1ZS99</accession>
<feature type="compositionally biased region" description="Polar residues" evidence="1">
    <location>
        <begin position="1"/>
        <end position="13"/>
    </location>
</feature>
<feature type="region of interest" description="Disordered" evidence="1">
    <location>
        <begin position="1"/>
        <end position="32"/>
    </location>
</feature>
<proteinExistence type="predicted"/>
<reference evidence="2 3" key="1">
    <citation type="journal article" date="2019" name="Commun. Biol.">
        <title>The bagworm genome reveals a unique fibroin gene that provides high tensile strength.</title>
        <authorList>
            <person name="Kono N."/>
            <person name="Nakamura H."/>
            <person name="Ohtoshi R."/>
            <person name="Tomita M."/>
            <person name="Numata K."/>
            <person name="Arakawa K."/>
        </authorList>
    </citation>
    <scope>NUCLEOTIDE SEQUENCE [LARGE SCALE GENOMIC DNA]</scope>
</reference>
<organism evidence="2 3">
    <name type="scientific">Eumeta variegata</name>
    <name type="common">Bagworm moth</name>
    <name type="synonym">Eumeta japonica</name>
    <dbReference type="NCBI Taxonomy" id="151549"/>
    <lineage>
        <taxon>Eukaryota</taxon>
        <taxon>Metazoa</taxon>
        <taxon>Ecdysozoa</taxon>
        <taxon>Arthropoda</taxon>
        <taxon>Hexapoda</taxon>
        <taxon>Insecta</taxon>
        <taxon>Pterygota</taxon>
        <taxon>Neoptera</taxon>
        <taxon>Endopterygota</taxon>
        <taxon>Lepidoptera</taxon>
        <taxon>Glossata</taxon>
        <taxon>Ditrysia</taxon>
        <taxon>Tineoidea</taxon>
        <taxon>Psychidae</taxon>
        <taxon>Oiketicinae</taxon>
        <taxon>Eumeta</taxon>
    </lineage>
</organism>
<dbReference type="Proteomes" id="UP000299102">
    <property type="component" value="Unassembled WGS sequence"/>
</dbReference>
<protein>
    <submittedName>
        <fullName evidence="2">Uncharacterized protein</fullName>
    </submittedName>
</protein>
<name>A0A4C1ZS99_EUMVA</name>
<sequence length="112" mass="12343">MCLPTLSSVSTDPPANRNGLLEPRARTANKTRRPVVALEETEITTVYAFKRLSRAPGLALCADVVSRNGHHFSVCSLQAFQVTVSQTARTLCERGLVPNRAQLERYIYITGL</sequence>
<evidence type="ECO:0000313" key="3">
    <source>
        <dbReference type="Proteomes" id="UP000299102"/>
    </source>
</evidence>
<evidence type="ECO:0000313" key="2">
    <source>
        <dbReference type="EMBL" id="GBP91366.1"/>
    </source>
</evidence>
<evidence type="ECO:0000256" key="1">
    <source>
        <dbReference type="SAM" id="MobiDB-lite"/>
    </source>
</evidence>
<gene>
    <name evidence="2" type="ORF">EVAR_66983_1</name>
</gene>
<dbReference type="EMBL" id="BGZK01002164">
    <property type="protein sequence ID" value="GBP91366.1"/>
    <property type="molecule type" value="Genomic_DNA"/>
</dbReference>
<dbReference type="AlphaFoldDB" id="A0A4C1ZS99"/>
<keyword evidence="3" id="KW-1185">Reference proteome</keyword>
<comment type="caution">
    <text evidence="2">The sequence shown here is derived from an EMBL/GenBank/DDBJ whole genome shotgun (WGS) entry which is preliminary data.</text>
</comment>